<proteinExistence type="predicted"/>
<gene>
    <name evidence="1" type="ORF">NLJ89_g1845</name>
</gene>
<name>A0A9W8MZ90_9AGAR</name>
<keyword evidence="2" id="KW-1185">Reference proteome</keyword>
<dbReference type="EMBL" id="JANKHO010000103">
    <property type="protein sequence ID" value="KAJ3515298.1"/>
    <property type="molecule type" value="Genomic_DNA"/>
</dbReference>
<dbReference type="PANTHER" id="PTHR33129:SF1">
    <property type="entry name" value="ATP-BINDING PROTEIN"/>
    <property type="match status" value="1"/>
</dbReference>
<evidence type="ECO:0000313" key="2">
    <source>
        <dbReference type="Proteomes" id="UP001148786"/>
    </source>
</evidence>
<dbReference type="OrthoDB" id="2340858at2759"/>
<dbReference type="Proteomes" id="UP001148786">
    <property type="component" value="Unassembled WGS sequence"/>
</dbReference>
<evidence type="ECO:0000313" key="1">
    <source>
        <dbReference type="EMBL" id="KAJ3515298.1"/>
    </source>
</evidence>
<accession>A0A9W8MZ90</accession>
<reference evidence="1" key="1">
    <citation type="submission" date="2022-07" db="EMBL/GenBank/DDBJ databases">
        <title>Genome Sequence of Agrocybe chaxingu.</title>
        <authorList>
            <person name="Buettner E."/>
        </authorList>
    </citation>
    <scope>NUCLEOTIDE SEQUENCE</scope>
    <source>
        <strain evidence="1">MP-N11</strain>
    </source>
</reference>
<dbReference type="AlphaFoldDB" id="A0A9W8MZ90"/>
<sequence length="633" mass="71775">MSVQPSLPAQNVLDIPEFADYNRLAVEIADPDNWAPWSVPDGWKLAEQDLQDFTSRWHGTIECDQLLDPEAPSLPLPASFTSSLSLLSILVRKSYVKMFNEVWERAMSSGGAIGALIIGQPGIGKTLFQYYLLVRLIQQKQPVLFSPDGDELYLFYDRRVYTGWLSKDPGLELPEPKVTPSKLFIWSLFDIREKKEPKLKLICRPCLPVQTASPDPCRYRIWVKERRPLVTGLPLWTRDELAQGLRHQERYHSLLVALQEVYGGPSQDQRDPLRIFPGMRTLLEEFKEDSVSPSPEDALDYILESAIDRFGYSARDVFRAVFDYDGITEDHKTAFSTEYTVLQKAVDALSHNRSADPDISDRLLVLIPVRRGPLMRPGWTVDFKSDWVARSMIAQLDAAEDAVIRQQIHLFRRVPEAVGMAGRFFEPLAHRYIANTSEDDPWHLINVVSNNADPPQFSVDRDTCVPGDVQFAKVKREVFRFQSIDDLSGNLKNNTYYIPKDPTFPLFDAFTIDLDHSKKSAVLWTLLITASRLHGGSSLGYMKVRQIIASLKNQLREGIPPAKTMKVAAGQSVATLLIKVNYLLVIPQDDDSPKVCWQFPKGWSKNCSRNDHRGNVYCLKISLADTNSLPPIS</sequence>
<comment type="caution">
    <text evidence="1">The sequence shown here is derived from an EMBL/GenBank/DDBJ whole genome shotgun (WGS) entry which is preliminary data.</text>
</comment>
<organism evidence="1 2">
    <name type="scientific">Agrocybe chaxingu</name>
    <dbReference type="NCBI Taxonomy" id="84603"/>
    <lineage>
        <taxon>Eukaryota</taxon>
        <taxon>Fungi</taxon>
        <taxon>Dikarya</taxon>
        <taxon>Basidiomycota</taxon>
        <taxon>Agaricomycotina</taxon>
        <taxon>Agaricomycetes</taxon>
        <taxon>Agaricomycetidae</taxon>
        <taxon>Agaricales</taxon>
        <taxon>Agaricineae</taxon>
        <taxon>Strophariaceae</taxon>
        <taxon>Agrocybe</taxon>
    </lineage>
</organism>
<dbReference type="PANTHER" id="PTHR33129">
    <property type="entry name" value="PROTEIN KINASE DOMAIN-CONTAINING PROTEIN-RELATED"/>
    <property type="match status" value="1"/>
</dbReference>
<protein>
    <submittedName>
        <fullName evidence="1">Uncharacterized protein</fullName>
    </submittedName>
</protein>
<dbReference type="InterPro" id="IPR052980">
    <property type="entry name" value="Crinkler_effector"/>
</dbReference>